<name>A0A8J7MCT2_9BACT</name>
<proteinExistence type="predicted"/>
<dbReference type="RefSeq" id="WP_200310836.1">
    <property type="nucleotide sequence ID" value="NZ_JAENIM010000034.1"/>
</dbReference>
<dbReference type="Proteomes" id="UP000624703">
    <property type="component" value="Unassembled WGS sequence"/>
</dbReference>
<comment type="caution">
    <text evidence="2">The sequence shown here is derived from an EMBL/GenBank/DDBJ whole genome shotgun (WGS) entry which is preliminary data.</text>
</comment>
<gene>
    <name evidence="2" type="ORF">JIN82_06545</name>
</gene>
<evidence type="ECO:0000313" key="3">
    <source>
        <dbReference type="Proteomes" id="UP000624703"/>
    </source>
</evidence>
<accession>A0A8J7MCT2</accession>
<organism evidence="2 3">
    <name type="scientific">Persicirhabdus sediminis</name>
    <dbReference type="NCBI Taxonomy" id="454144"/>
    <lineage>
        <taxon>Bacteria</taxon>
        <taxon>Pseudomonadati</taxon>
        <taxon>Verrucomicrobiota</taxon>
        <taxon>Verrucomicrobiia</taxon>
        <taxon>Verrucomicrobiales</taxon>
        <taxon>Verrucomicrobiaceae</taxon>
        <taxon>Persicirhabdus</taxon>
    </lineage>
</organism>
<dbReference type="Gene3D" id="3.30.950.30">
    <property type="entry name" value="Schlafen, AAA domain"/>
    <property type="match status" value="1"/>
</dbReference>
<evidence type="ECO:0000313" key="2">
    <source>
        <dbReference type="EMBL" id="MBK1790812.1"/>
    </source>
</evidence>
<sequence length="147" mass="16188">MHKIYSLDDIAQLRESVDVECKLAQGRDGSGHLPHDIWETYSAFANTHGGDIFLGLLELPDESYIISGIENPSKVIDELLAGANDRKIVSHNLLEPDSIRVLTIAGKNLIHIHIPQAPAHQRPVYIGGNAKTGSYQRIHSSDMKLTS</sequence>
<reference evidence="2" key="1">
    <citation type="submission" date="2021-01" db="EMBL/GenBank/DDBJ databases">
        <title>Modified the classification status of verrucomicrobia.</title>
        <authorList>
            <person name="Feng X."/>
        </authorList>
    </citation>
    <scope>NUCLEOTIDE SEQUENCE</scope>
    <source>
        <strain evidence="2">_KCTC 22039</strain>
    </source>
</reference>
<keyword evidence="2" id="KW-0067">ATP-binding</keyword>
<feature type="domain" description="Schlafen AlbA-2" evidence="1">
    <location>
        <begin position="15"/>
        <end position="145"/>
    </location>
</feature>
<dbReference type="InterPro" id="IPR007421">
    <property type="entry name" value="Schlafen_AlbA_2_dom"/>
</dbReference>
<dbReference type="EMBL" id="JAENIM010000034">
    <property type="protein sequence ID" value="MBK1790812.1"/>
    <property type="molecule type" value="Genomic_DNA"/>
</dbReference>
<evidence type="ECO:0000259" key="1">
    <source>
        <dbReference type="Pfam" id="PF04326"/>
    </source>
</evidence>
<protein>
    <submittedName>
        <fullName evidence="2">ATP-binding protein</fullName>
    </submittedName>
</protein>
<dbReference type="InterPro" id="IPR038461">
    <property type="entry name" value="Schlafen_AlbA_2_dom_sf"/>
</dbReference>
<keyword evidence="2" id="KW-0547">Nucleotide-binding</keyword>
<dbReference type="AlphaFoldDB" id="A0A8J7MCT2"/>
<dbReference type="Pfam" id="PF04326">
    <property type="entry name" value="SLFN_AlbA_2"/>
    <property type="match status" value="1"/>
</dbReference>
<dbReference type="GO" id="GO:0005524">
    <property type="term" value="F:ATP binding"/>
    <property type="evidence" value="ECO:0007669"/>
    <property type="project" value="UniProtKB-KW"/>
</dbReference>
<keyword evidence="3" id="KW-1185">Reference proteome</keyword>